<evidence type="ECO:0000256" key="1">
    <source>
        <dbReference type="ARBA" id="ARBA00023015"/>
    </source>
</evidence>
<dbReference type="InterPro" id="IPR018060">
    <property type="entry name" value="HTH_AraC"/>
</dbReference>
<dbReference type="OrthoDB" id="7700886at2"/>
<dbReference type="PANTHER" id="PTHR43280:SF2">
    <property type="entry name" value="HTH-TYPE TRANSCRIPTIONAL REGULATOR EXSA"/>
    <property type="match status" value="1"/>
</dbReference>
<dbReference type="EMBL" id="CYUD01000010">
    <property type="protein sequence ID" value="CUK09130.1"/>
    <property type="molecule type" value="Genomic_DNA"/>
</dbReference>
<keyword evidence="1" id="KW-0805">Transcription regulation</keyword>
<organism evidence="5 6">
    <name type="scientific">Ruegeria denitrificans</name>
    <dbReference type="NCBI Taxonomy" id="1715692"/>
    <lineage>
        <taxon>Bacteria</taxon>
        <taxon>Pseudomonadati</taxon>
        <taxon>Pseudomonadota</taxon>
        <taxon>Alphaproteobacteria</taxon>
        <taxon>Rhodobacterales</taxon>
        <taxon>Roseobacteraceae</taxon>
        <taxon>Ruegeria</taxon>
    </lineage>
</organism>
<dbReference type="PANTHER" id="PTHR43280">
    <property type="entry name" value="ARAC-FAMILY TRANSCRIPTIONAL REGULATOR"/>
    <property type="match status" value="1"/>
</dbReference>
<keyword evidence="6" id="KW-1185">Reference proteome</keyword>
<keyword evidence="2" id="KW-0238">DNA-binding</keyword>
<dbReference type="RefSeq" id="WP_058282823.1">
    <property type="nucleotide sequence ID" value="NZ_CYUD01000010.1"/>
</dbReference>
<dbReference type="GO" id="GO:0003700">
    <property type="term" value="F:DNA-binding transcription factor activity"/>
    <property type="evidence" value="ECO:0007669"/>
    <property type="project" value="InterPro"/>
</dbReference>
<keyword evidence="3" id="KW-0804">Transcription</keyword>
<accession>A0A0P1IKW4</accession>
<dbReference type="AlphaFoldDB" id="A0A0P1IKW4"/>
<dbReference type="SUPFAM" id="SSF46689">
    <property type="entry name" value="Homeodomain-like"/>
    <property type="match status" value="2"/>
</dbReference>
<dbReference type="STRING" id="1715692.RUE5091_03141"/>
<dbReference type="Proteomes" id="UP000051260">
    <property type="component" value="Unassembled WGS sequence"/>
</dbReference>
<evidence type="ECO:0000256" key="3">
    <source>
        <dbReference type="ARBA" id="ARBA00023163"/>
    </source>
</evidence>
<evidence type="ECO:0000313" key="5">
    <source>
        <dbReference type="EMBL" id="CUK09130.1"/>
    </source>
</evidence>
<dbReference type="SMART" id="SM00342">
    <property type="entry name" value="HTH_ARAC"/>
    <property type="match status" value="1"/>
</dbReference>
<evidence type="ECO:0000259" key="4">
    <source>
        <dbReference type="PROSITE" id="PS01124"/>
    </source>
</evidence>
<evidence type="ECO:0000256" key="2">
    <source>
        <dbReference type="ARBA" id="ARBA00023125"/>
    </source>
</evidence>
<dbReference type="GO" id="GO:0043565">
    <property type="term" value="F:sequence-specific DNA binding"/>
    <property type="evidence" value="ECO:0007669"/>
    <property type="project" value="InterPro"/>
</dbReference>
<gene>
    <name evidence="5" type="primary">cdhR_9</name>
    <name evidence="5" type="ORF">RUE5091_03141</name>
</gene>
<dbReference type="Gene3D" id="1.10.10.60">
    <property type="entry name" value="Homeodomain-like"/>
    <property type="match status" value="1"/>
</dbReference>
<reference evidence="6" key="1">
    <citation type="submission" date="2015-09" db="EMBL/GenBank/DDBJ databases">
        <authorList>
            <person name="Rodrigo-Torres L."/>
            <person name="Arahal D.R."/>
        </authorList>
    </citation>
    <scope>NUCLEOTIDE SEQUENCE [LARGE SCALE GENOMIC DNA]</scope>
    <source>
        <strain evidence="6">CECT 5091</strain>
    </source>
</reference>
<dbReference type="InterPro" id="IPR009057">
    <property type="entry name" value="Homeodomain-like_sf"/>
</dbReference>
<dbReference type="Pfam" id="PF12833">
    <property type="entry name" value="HTH_18"/>
    <property type="match status" value="1"/>
</dbReference>
<proteinExistence type="predicted"/>
<dbReference type="PROSITE" id="PS01124">
    <property type="entry name" value="HTH_ARAC_FAMILY_2"/>
    <property type="match status" value="1"/>
</dbReference>
<evidence type="ECO:0000313" key="6">
    <source>
        <dbReference type="Proteomes" id="UP000051260"/>
    </source>
</evidence>
<feature type="domain" description="HTH araC/xylS-type" evidence="4">
    <location>
        <begin position="221"/>
        <end position="319"/>
    </location>
</feature>
<protein>
    <submittedName>
        <fullName evidence="5">Carnitine catabolism transcriptional activator</fullName>
    </submittedName>
</protein>
<sequence length="332" mass="36618">MKHYVLGNNHVQLARTASERLRNIDVFLNDPEAEGSAEMVAEFFHALNDLVEDHTYAVTFRNTSEAFTGDPLYWAGRTAIFWGGIHKPWHCARQDKTRIAQILNLASRSILVGGAALLLAHSAKADEPLAAIHSNFSAAAEEIGLADCHKSTHRSPDGRVHSAATKLSALRLLAEFVALDHGEHLAESLRGYIGLTEPKRSCASQLANRLIQRSGADPMVRQVIEKMLNNVEDPLKISDLSQALGASTRQLQRRFLNKTGVKLLTTYRELRLERAYSLLRYTDMPQLEISTATGFSSASALGRAFRAQYSTTPEAVRSCRFAGELTDNGALH</sequence>
<name>A0A0P1IKW4_9RHOB</name>